<sequence length="76" mass="8154">MADKAYCPDDYGDSVLGETVQNGQWRQTAAQVGTPGALPASNRPANAAMALRDDIADYFVSAEGALPWQLSVVRRK</sequence>
<organism evidence="1 2">
    <name type="scientific">Dermacentor silvarum</name>
    <name type="common">Tick</name>
    <dbReference type="NCBI Taxonomy" id="543639"/>
    <lineage>
        <taxon>Eukaryota</taxon>
        <taxon>Metazoa</taxon>
        <taxon>Ecdysozoa</taxon>
        <taxon>Arthropoda</taxon>
        <taxon>Chelicerata</taxon>
        <taxon>Arachnida</taxon>
        <taxon>Acari</taxon>
        <taxon>Parasitiformes</taxon>
        <taxon>Ixodida</taxon>
        <taxon>Ixodoidea</taxon>
        <taxon>Ixodidae</taxon>
        <taxon>Rhipicephalinae</taxon>
        <taxon>Dermacentor</taxon>
    </lineage>
</organism>
<keyword evidence="2" id="KW-1185">Reference proteome</keyword>
<reference evidence="1" key="1">
    <citation type="submission" date="2020-05" db="EMBL/GenBank/DDBJ databases">
        <title>Large-scale comparative analyses of tick genomes elucidate their genetic diversity and vector capacities.</title>
        <authorList>
            <person name="Jia N."/>
            <person name="Wang J."/>
            <person name="Shi W."/>
            <person name="Du L."/>
            <person name="Sun Y."/>
            <person name="Zhan W."/>
            <person name="Jiang J."/>
            <person name="Wang Q."/>
            <person name="Zhang B."/>
            <person name="Ji P."/>
            <person name="Sakyi L.B."/>
            <person name="Cui X."/>
            <person name="Yuan T."/>
            <person name="Jiang B."/>
            <person name="Yang W."/>
            <person name="Lam T.T.-Y."/>
            <person name="Chang Q."/>
            <person name="Ding S."/>
            <person name="Wang X."/>
            <person name="Zhu J."/>
            <person name="Ruan X."/>
            <person name="Zhao L."/>
            <person name="Wei J."/>
            <person name="Que T."/>
            <person name="Du C."/>
            <person name="Cheng J."/>
            <person name="Dai P."/>
            <person name="Han X."/>
            <person name="Huang E."/>
            <person name="Gao Y."/>
            <person name="Liu J."/>
            <person name="Shao H."/>
            <person name="Ye R."/>
            <person name="Li L."/>
            <person name="Wei W."/>
            <person name="Wang X."/>
            <person name="Wang C."/>
            <person name="Yang T."/>
            <person name="Huo Q."/>
            <person name="Li W."/>
            <person name="Guo W."/>
            <person name="Chen H."/>
            <person name="Zhou L."/>
            <person name="Ni X."/>
            <person name="Tian J."/>
            <person name="Zhou Y."/>
            <person name="Sheng Y."/>
            <person name="Liu T."/>
            <person name="Pan Y."/>
            <person name="Xia L."/>
            <person name="Li J."/>
            <person name="Zhao F."/>
            <person name="Cao W."/>
        </authorList>
    </citation>
    <scope>NUCLEOTIDE SEQUENCE</scope>
    <source>
        <strain evidence="1">Dsil-2018</strain>
    </source>
</reference>
<evidence type="ECO:0000313" key="2">
    <source>
        <dbReference type="Proteomes" id="UP000821865"/>
    </source>
</evidence>
<comment type="caution">
    <text evidence="1">The sequence shown here is derived from an EMBL/GenBank/DDBJ whole genome shotgun (WGS) entry which is preliminary data.</text>
</comment>
<protein>
    <submittedName>
        <fullName evidence="1">Uncharacterized protein</fullName>
    </submittedName>
</protein>
<name>A0ACB8DMM1_DERSI</name>
<dbReference type="EMBL" id="CM023479">
    <property type="protein sequence ID" value="KAH7973590.1"/>
    <property type="molecule type" value="Genomic_DNA"/>
</dbReference>
<gene>
    <name evidence="1" type="ORF">HPB49_002957</name>
</gene>
<accession>A0ACB8DMM1</accession>
<proteinExistence type="predicted"/>
<dbReference type="Proteomes" id="UP000821865">
    <property type="component" value="Chromosome 10"/>
</dbReference>
<evidence type="ECO:0000313" key="1">
    <source>
        <dbReference type="EMBL" id="KAH7973590.1"/>
    </source>
</evidence>